<proteinExistence type="predicted"/>
<feature type="transmembrane region" description="Helical" evidence="2">
    <location>
        <begin position="236"/>
        <end position="257"/>
    </location>
</feature>
<feature type="transmembrane region" description="Helical" evidence="2">
    <location>
        <begin position="147"/>
        <end position="165"/>
    </location>
</feature>
<evidence type="ECO:0000259" key="3">
    <source>
        <dbReference type="SMART" id="SM00014"/>
    </source>
</evidence>
<feature type="transmembrane region" description="Helical" evidence="2">
    <location>
        <begin position="210"/>
        <end position="229"/>
    </location>
</feature>
<feature type="transmembrane region" description="Helical" evidence="2">
    <location>
        <begin position="93"/>
        <end position="113"/>
    </location>
</feature>
<protein>
    <submittedName>
        <fullName evidence="4">Phosphatase PAP2 family protein</fullName>
    </submittedName>
</protein>
<feature type="compositionally biased region" description="Pro residues" evidence="1">
    <location>
        <begin position="23"/>
        <end position="61"/>
    </location>
</feature>
<reference evidence="4" key="1">
    <citation type="submission" date="2024-06" db="EMBL/GenBank/DDBJ databases">
        <title>Complete genome sequence of the cellulolytic actinobacterium, Cellulosimicrobium ES-005.</title>
        <authorList>
            <person name="Matthews C.T."/>
            <person name="Underwood K.D."/>
            <person name="Ghanchi K.M."/>
            <person name="Fields S.D."/>
            <person name="Gardner S.G."/>
        </authorList>
    </citation>
    <scope>NUCLEOTIDE SEQUENCE</scope>
    <source>
        <strain evidence="4">ES-005</strain>
    </source>
</reference>
<dbReference type="InterPro" id="IPR000326">
    <property type="entry name" value="PAP2/HPO"/>
</dbReference>
<feature type="transmembrane region" description="Helical" evidence="2">
    <location>
        <begin position="298"/>
        <end position="321"/>
    </location>
</feature>
<dbReference type="EMBL" id="CP159290">
    <property type="protein sequence ID" value="XCH29272.1"/>
    <property type="molecule type" value="Genomic_DNA"/>
</dbReference>
<feature type="transmembrane region" description="Helical" evidence="2">
    <location>
        <begin position="333"/>
        <end position="357"/>
    </location>
</feature>
<gene>
    <name evidence="4" type="ORF">ABRQ22_17060</name>
</gene>
<keyword evidence="2" id="KW-0472">Membrane</keyword>
<feature type="domain" description="Phosphatidic acid phosphatase type 2/haloperoxidase" evidence="3">
    <location>
        <begin position="170"/>
        <end position="278"/>
    </location>
</feature>
<organism evidence="4">
    <name type="scientific">Cellulosimicrobium sp. ES-005</name>
    <dbReference type="NCBI Taxonomy" id="3163031"/>
    <lineage>
        <taxon>Bacteria</taxon>
        <taxon>Bacillati</taxon>
        <taxon>Actinomycetota</taxon>
        <taxon>Actinomycetes</taxon>
        <taxon>Micrococcales</taxon>
        <taxon>Promicromonosporaceae</taxon>
        <taxon>Cellulosimicrobium</taxon>
    </lineage>
</organism>
<dbReference type="Pfam" id="PF01569">
    <property type="entry name" value="PAP2"/>
    <property type="match status" value="1"/>
</dbReference>
<keyword evidence="2" id="KW-0812">Transmembrane</keyword>
<dbReference type="AlphaFoldDB" id="A0AAU8FZH8"/>
<evidence type="ECO:0000313" key="4">
    <source>
        <dbReference type="EMBL" id="XCH29272.1"/>
    </source>
</evidence>
<dbReference type="Gene3D" id="1.20.144.10">
    <property type="entry name" value="Phosphatidic acid phosphatase type 2/haloperoxidase"/>
    <property type="match status" value="1"/>
</dbReference>
<accession>A0AAU8FZH8</accession>
<name>A0AAU8FZH8_9MICO</name>
<feature type="transmembrane region" description="Helical" evidence="2">
    <location>
        <begin position="172"/>
        <end position="190"/>
    </location>
</feature>
<keyword evidence="2" id="KW-1133">Transmembrane helix</keyword>
<feature type="transmembrane region" description="Helical" evidence="2">
    <location>
        <begin position="263"/>
        <end position="286"/>
    </location>
</feature>
<dbReference type="SUPFAM" id="SSF48317">
    <property type="entry name" value="Acid phosphatase/Vanadium-dependent haloperoxidase"/>
    <property type="match status" value="1"/>
</dbReference>
<feature type="region of interest" description="Disordered" evidence="1">
    <location>
        <begin position="1"/>
        <end position="86"/>
    </location>
</feature>
<evidence type="ECO:0000256" key="1">
    <source>
        <dbReference type="SAM" id="MobiDB-lite"/>
    </source>
</evidence>
<dbReference type="InterPro" id="IPR036938">
    <property type="entry name" value="PAP2/HPO_sf"/>
</dbReference>
<evidence type="ECO:0000256" key="2">
    <source>
        <dbReference type="SAM" id="Phobius"/>
    </source>
</evidence>
<sequence>MPADHAPTRPLPTSGGTGTRPLPATPPVLPPAPSGAPRPPVTPPPPVAAYPSGAPYPPGASYPPVASSPRGPHPAPRRVPTADADGPSTASRVVAAVVAVLAVAGAWLVWRFFVDTFAGQMLERAAFDGAVTGQGELWTVAEPVLDTVSVAFVVGGLGAAMGIALLRRRWGLAVQVAFLVVGANVTTQLVKHSLLGREELIGGWHWENSLPSGHTTVAGSVAAALLLVVPRAARPLVAVLGGAYTAATGISTLVGQWHRPSDVVAAVLVVLAWAALVCAFTPRSALDPGAGPSPGSTVMAVLLLLGAAAAGVAAALALRATPATWGTTAAQEVTAYAGGVAGVLAVTAAAFAVLLLVRQSTARPDVHAVRG</sequence>
<dbReference type="RefSeq" id="WP_290445705.1">
    <property type="nucleotide sequence ID" value="NZ_CP159290.1"/>
</dbReference>
<dbReference type="SMART" id="SM00014">
    <property type="entry name" value="acidPPc"/>
    <property type="match status" value="1"/>
</dbReference>